<dbReference type="AlphaFoldDB" id="A0AAD6X065"/>
<feature type="region of interest" description="Disordered" evidence="1">
    <location>
        <begin position="359"/>
        <end position="410"/>
    </location>
</feature>
<keyword evidence="4" id="KW-1185">Reference proteome</keyword>
<keyword evidence="2" id="KW-0472">Membrane</keyword>
<feature type="compositionally biased region" description="Low complexity" evidence="1">
    <location>
        <begin position="359"/>
        <end position="369"/>
    </location>
</feature>
<gene>
    <name evidence="3" type="ORF">C8F04DRAFT_710967</name>
</gene>
<feature type="transmembrane region" description="Helical" evidence="2">
    <location>
        <begin position="428"/>
        <end position="446"/>
    </location>
</feature>
<dbReference type="Proteomes" id="UP001218188">
    <property type="component" value="Unassembled WGS sequence"/>
</dbReference>
<evidence type="ECO:0000313" key="3">
    <source>
        <dbReference type="EMBL" id="KAJ7030980.1"/>
    </source>
</evidence>
<keyword evidence="2" id="KW-1133">Transmembrane helix</keyword>
<keyword evidence="2" id="KW-0812">Transmembrane</keyword>
<proteinExistence type="predicted"/>
<organism evidence="3 4">
    <name type="scientific">Mycena alexandri</name>
    <dbReference type="NCBI Taxonomy" id="1745969"/>
    <lineage>
        <taxon>Eukaryota</taxon>
        <taxon>Fungi</taxon>
        <taxon>Dikarya</taxon>
        <taxon>Basidiomycota</taxon>
        <taxon>Agaricomycotina</taxon>
        <taxon>Agaricomycetes</taxon>
        <taxon>Agaricomycetidae</taxon>
        <taxon>Agaricales</taxon>
        <taxon>Marasmiineae</taxon>
        <taxon>Mycenaceae</taxon>
        <taxon>Mycena</taxon>
    </lineage>
</organism>
<evidence type="ECO:0000256" key="2">
    <source>
        <dbReference type="SAM" id="Phobius"/>
    </source>
</evidence>
<comment type="caution">
    <text evidence="3">The sequence shown here is derived from an EMBL/GenBank/DDBJ whole genome shotgun (WGS) entry which is preliminary data.</text>
</comment>
<evidence type="ECO:0000256" key="1">
    <source>
        <dbReference type="SAM" id="MobiDB-lite"/>
    </source>
</evidence>
<name>A0AAD6X065_9AGAR</name>
<accession>A0AAD6X065</accession>
<feature type="compositionally biased region" description="Polar residues" evidence="1">
    <location>
        <begin position="370"/>
        <end position="379"/>
    </location>
</feature>
<feature type="compositionally biased region" description="Low complexity" evidence="1">
    <location>
        <begin position="383"/>
        <end position="410"/>
    </location>
</feature>
<protein>
    <submittedName>
        <fullName evidence="3">Uncharacterized protein</fullName>
    </submittedName>
</protein>
<sequence>MDAGDLARFPIIIIIYILSSHSISLSILIPFPLIMFFSLLVASTAVASARAAFPAGVIATGTQGTTNPPTATMPTTINQNSMARLLSVNSIDDFCLFAPPTGPAEISDTEELEVAWCTLPRNNARVIPDGVITGVTFLKTDFYVQIMGTGDFTKLNIAAGNDGGGELDPHGATGAGNPVGGNVTTTIVDGIDQPIAEWMLYMANNQFCLRACTNANSTYSAAFMCWHELDVMGCDFVMPGTYHEPGTFETCEADVAYPPGWYPTVVDGTTSFSTFAQYFTGVYTGVDGQPTPYTVGDTITPDAPFSTPSSSKCVTQATISNGLAASLVTGGAVGTAPPAGFSSSTASGAAATGAASTGAASTGSVAPSGQQTSRLSTAGTAKPTSNAGSAGSGAGSNNSSGSASGSAPGTAGSSAGFRGAQIAYGGEFIGIALVSLISGLAAVCLLH</sequence>
<feature type="transmembrane region" description="Helical" evidence="2">
    <location>
        <begin position="12"/>
        <end position="40"/>
    </location>
</feature>
<reference evidence="3" key="1">
    <citation type="submission" date="2023-03" db="EMBL/GenBank/DDBJ databases">
        <title>Massive genome expansion in bonnet fungi (Mycena s.s.) driven by repeated elements and novel gene families across ecological guilds.</title>
        <authorList>
            <consortium name="Lawrence Berkeley National Laboratory"/>
            <person name="Harder C.B."/>
            <person name="Miyauchi S."/>
            <person name="Viragh M."/>
            <person name="Kuo A."/>
            <person name="Thoen E."/>
            <person name="Andreopoulos B."/>
            <person name="Lu D."/>
            <person name="Skrede I."/>
            <person name="Drula E."/>
            <person name="Henrissat B."/>
            <person name="Morin E."/>
            <person name="Kohler A."/>
            <person name="Barry K."/>
            <person name="LaButti K."/>
            <person name="Morin E."/>
            <person name="Salamov A."/>
            <person name="Lipzen A."/>
            <person name="Mereny Z."/>
            <person name="Hegedus B."/>
            <person name="Baldrian P."/>
            <person name="Stursova M."/>
            <person name="Weitz H."/>
            <person name="Taylor A."/>
            <person name="Grigoriev I.V."/>
            <person name="Nagy L.G."/>
            <person name="Martin F."/>
            <person name="Kauserud H."/>
        </authorList>
    </citation>
    <scope>NUCLEOTIDE SEQUENCE</scope>
    <source>
        <strain evidence="3">CBHHK200</strain>
    </source>
</reference>
<dbReference type="EMBL" id="JARJCM010000085">
    <property type="protein sequence ID" value="KAJ7030980.1"/>
    <property type="molecule type" value="Genomic_DNA"/>
</dbReference>
<evidence type="ECO:0000313" key="4">
    <source>
        <dbReference type="Proteomes" id="UP001218188"/>
    </source>
</evidence>